<keyword evidence="3" id="KW-0812">Transmembrane</keyword>
<sequence length="752" mass="84174">MLFDCIEKNLKTWFGFFGCFVYRHEVFFLVAPLCVSGLLGAGLSHVRTDSDIDSLFSPYNAPARTNDSLHDHVSRLWEDEVEKKLLGLETRDLQEPWEYRNPVQHGEGNYVRVLLTSPGEGNILTERYLQWVRWIDDIVTSQAVTFGGVNFTYSDICAFQDGECVGEDFRRLLHVLDIGSGSLSYPVTMLEDGQRLFVGNLLGRTNDSLHDHVSRLWEDEVEKKLLGLETRDLQVAVSTARTLEREYLENSAGISARFAGTVLLAVFAAGALCFTADCVRSKPLLGVGGVVTACFSGLASAGLISLCGGAFTTTLVPLPVLLIGSSLHDTYSMLSSWRQTSERDDVKTRMSETYQRAVVPMVFTYVIQVVFFGVGAITPVPAIRTYCLYGFVLFLFNFIFFITMFGVFMSITGRREARRLHCILLHTKPDQAERTVLANLLCGAALPRSSADTKAASRAAAADDQECPLHPFMRFVKETYAPFITQIYLKPFIILLYCAYLSVSLVGCLQVREGILPNTLIDYDSQSSRFFRLEDVYFTEFGPRIAVILRGDLRYWDPAVQDGLENLTRTFESIPHISAPDTDAWFRDYRAFLNTVGGRKRADKLKYIKRLRQFLNTTAFRSYRHDIGYSVFALGFTIQATSPTVFAFVRAQGPTRTKCMQSTLVYYSMPVVQTCLTLMFAVLPFTTAPSYIFYSLFQAVFTLCALVLLHALVVMPVIMTVVGPSKEEEITDSTASTPNKETSSGPYQVSAV</sequence>
<evidence type="ECO:0000259" key="4">
    <source>
        <dbReference type="PROSITE" id="PS50156"/>
    </source>
</evidence>
<comment type="similarity">
    <text evidence="1">Belongs to the patched family.</text>
</comment>
<evidence type="ECO:0000256" key="3">
    <source>
        <dbReference type="SAM" id="Phobius"/>
    </source>
</evidence>
<feature type="transmembrane region" description="Helical" evidence="3">
    <location>
        <begin position="389"/>
        <end position="411"/>
    </location>
</feature>
<dbReference type="AlphaFoldDB" id="C3ZU88"/>
<feature type="domain" description="SSD" evidence="4">
    <location>
        <begin position="279"/>
        <end position="411"/>
    </location>
</feature>
<feature type="transmembrane region" description="Helical" evidence="3">
    <location>
        <begin position="357"/>
        <end position="377"/>
    </location>
</feature>
<feature type="transmembrane region" description="Helical" evidence="3">
    <location>
        <begin position="664"/>
        <end position="685"/>
    </location>
</feature>
<dbReference type="EMBL" id="GG666681">
    <property type="protein sequence ID" value="EEN43974.1"/>
    <property type="molecule type" value="Genomic_DNA"/>
</dbReference>
<organism>
    <name type="scientific">Branchiostoma floridae</name>
    <name type="common">Florida lancelet</name>
    <name type="synonym">Amphioxus</name>
    <dbReference type="NCBI Taxonomy" id="7739"/>
    <lineage>
        <taxon>Eukaryota</taxon>
        <taxon>Metazoa</taxon>
        <taxon>Chordata</taxon>
        <taxon>Cephalochordata</taxon>
        <taxon>Leptocardii</taxon>
        <taxon>Amphioxiformes</taxon>
        <taxon>Branchiostomatidae</taxon>
        <taxon>Branchiostoma</taxon>
    </lineage>
</organism>
<protein>
    <recommendedName>
        <fullName evidence="4">SSD domain-containing protein</fullName>
    </recommendedName>
</protein>
<feature type="transmembrane region" description="Helical" evidence="3">
    <location>
        <begin position="258"/>
        <end position="276"/>
    </location>
</feature>
<gene>
    <name evidence="5" type="ORF">BRAFLDRAFT_87358</name>
</gene>
<dbReference type="eggNOG" id="KOG1934">
    <property type="taxonomic scope" value="Eukaryota"/>
</dbReference>
<proteinExistence type="inferred from homology"/>
<keyword evidence="3" id="KW-0472">Membrane</keyword>
<name>C3ZU88_BRAFL</name>
<dbReference type="InterPro" id="IPR000731">
    <property type="entry name" value="SSD"/>
</dbReference>
<dbReference type="PANTHER" id="PTHR10796">
    <property type="entry name" value="PATCHED-RELATED"/>
    <property type="match status" value="1"/>
</dbReference>
<feature type="region of interest" description="Disordered" evidence="2">
    <location>
        <begin position="729"/>
        <end position="752"/>
    </location>
</feature>
<evidence type="ECO:0000313" key="5">
    <source>
        <dbReference type="EMBL" id="EEN43974.1"/>
    </source>
</evidence>
<dbReference type="PANTHER" id="PTHR10796:SF92">
    <property type="entry name" value="PATCHED-RELATED, ISOFORM A"/>
    <property type="match status" value="1"/>
</dbReference>
<dbReference type="InterPro" id="IPR053958">
    <property type="entry name" value="HMGCR/SNAP/NPC1-like_SSD"/>
</dbReference>
<evidence type="ECO:0000256" key="1">
    <source>
        <dbReference type="ARBA" id="ARBA00005585"/>
    </source>
</evidence>
<accession>C3ZU88</accession>
<dbReference type="PROSITE" id="PS50156">
    <property type="entry name" value="SSD"/>
    <property type="match status" value="1"/>
</dbReference>
<feature type="compositionally biased region" description="Polar residues" evidence="2">
    <location>
        <begin position="732"/>
        <end position="752"/>
    </location>
</feature>
<dbReference type="InterPro" id="IPR051697">
    <property type="entry name" value="Patched_domain-protein"/>
</dbReference>
<dbReference type="SUPFAM" id="SSF82866">
    <property type="entry name" value="Multidrug efflux transporter AcrB transmembrane domain"/>
    <property type="match status" value="2"/>
</dbReference>
<dbReference type="Pfam" id="PF12349">
    <property type="entry name" value="Sterol-sensing"/>
    <property type="match status" value="1"/>
</dbReference>
<feature type="transmembrane region" description="Helical" evidence="3">
    <location>
        <begin position="691"/>
        <end position="718"/>
    </location>
</feature>
<keyword evidence="3" id="KW-1133">Transmembrane helix</keyword>
<evidence type="ECO:0000256" key="2">
    <source>
        <dbReference type="SAM" id="MobiDB-lite"/>
    </source>
</evidence>
<feature type="transmembrane region" description="Helical" evidence="3">
    <location>
        <begin position="310"/>
        <end position="328"/>
    </location>
</feature>
<reference evidence="5" key="1">
    <citation type="journal article" date="2008" name="Nature">
        <title>The amphioxus genome and the evolution of the chordate karyotype.</title>
        <authorList>
            <consortium name="US DOE Joint Genome Institute (JGI-PGF)"/>
            <person name="Putnam N.H."/>
            <person name="Butts T."/>
            <person name="Ferrier D.E.K."/>
            <person name="Furlong R.F."/>
            <person name="Hellsten U."/>
            <person name="Kawashima T."/>
            <person name="Robinson-Rechavi M."/>
            <person name="Shoguchi E."/>
            <person name="Terry A."/>
            <person name="Yu J.-K."/>
            <person name="Benito-Gutierrez E.L."/>
            <person name="Dubchak I."/>
            <person name="Garcia-Fernandez J."/>
            <person name="Gibson-Brown J.J."/>
            <person name="Grigoriev I.V."/>
            <person name="Horton A.C."/>
            <person name="de Jong P.J."/>
            <person name="Jurka J."/>
            <person name="Kapitonov V.V."/>
            <person name="Kohara Y."/>
            <person name="Kuroki Y."/>
            <person name="Lindquist E."/>
            <person name="Lucas S."/>
            <person name="Osoegawa K."/>
            <person name="Pennacchio L.A."/>
            <person name="Salamov A.A."/>
            <person name="Satou Y."/>
            <person name="Sauka-Spengler T."/>
            <person name="Schmutz J."/>
            <person name="Shin-I T."/>
            <person name="Toyoda A."/>
            <person name="Bronner-Fraser M."/>
            <person name="Fujiyama A."/>
            <person name="Holland L.Z."/>
            <person name="Holland P.W.H."/>
            <person name="Satoh N."/>
            <person name="Rokhsar D.S."/>
        </authorList>
    </citation>
    <scope>NUCLEOTIDE SEQUENCE [LARGE SCALE GENOMIC DNA]</scope>
    <source>
        <strain evidence="5">S238N-H82</strain>
        <tissue evidence="5">Testes</tissue>
    </source>
</reference>
<feature type="transmembrane region" description="Helical" evidence="3">
    <location>
        <begin position="283"/>
        <end position="304"/>
    </location>
</feature>
<dbReference type="InParanoid" id="C3ZU88"/>
<dbReference type="Gene3D" id="1.20.1640.10">
    <property type="entry name" value="Multidrug efflux transporter AcrB transmembrane domain"/>
    <property type="match status" value="1"/>
</dbReference>